<dbReference type="EMBL" id="JAUSUD010000014">
    <property type="protein sequence ID" value="MDQ0231640.1"/>
    <property type="molecule type" value="Genomic_DNA"/>
</dbReference>
<dbReference type="RefSeq" id="WP_307342948.1">
    <property type="nucleotide sequence ID" value="NZ_JAUSUD010000014.1"/>
</dbReference>
<feature type="transmembrane region" description="Helical" evidence="1">
    <location>
        <begin position="16"/>
        <end position="34"/>
    </location>
</feature>
<feature type="transmembrane region" description="Helical" evidence="1">
    <location>
        <begin position="77"/>
        <end position="96"/>
    </location>
</feature>
<dbReference type="InterPro" id="IPR049713">
    <property type="entry name" value="Pr6Pr-like"/>
</dbReference>
<evidence type="ECO:0000313" key="3">
    <source>
        <dbReference type="Proteomes" id="UP001234495"/>
    </source>
</evidence>
<feature type="transmembrane region" description="Helical" evidence="1">
    <location>
        <begin position="108"/>
        <end position="128"/>
    </location>
</feature>
<reference evidence="2 3" key="1">
    <citation type="submission" date="2023-07" db="EMBL/GenBank/DDBJ databases">
        <title>Genomic Encyclopedia of Type Strains, Phase IV (KMG-IV): sequencing the most valuable type-strain genomes for metagenomic binning, comparative biology and taxonomic classification.</title>
        <authorList>
            <person name="Goeker M."/>
        </authorList>
    </citation>
    <scope>NUCLEOTIDE SEQUENCE [LARGE SCALE GENOMIC DNA]</scope>
    <source>
        <strain evidence="2 3">DSM 29005</strain>
    </source>
</reference>
<keyword evidence="1" id="KW-1133">Transmembrane helix</keyword>
<organism evidence="2 3">
    <name type="scientific">Metabacillus malikii</name>
    <dbReference type="NCBI Taxonomy" id="1504265"/>
    <lineage>
        <taxon>Bacteria</taxon>
        <taxon>Bacillati</taxon>
        <taxon>Bacillota</taxon>
        <taxon>Bacilli</taxon>
        <taxon>Bacillales</taxon>
        <taxon>Bacillaceae</taxon>
        <taxon>Metabacillus</taxon>
    </lineage>
</organism>
<evidence type="ECO:0000256" key="1">
    <source>
        <dbReference type="SAM" id="Phobius"/>
    </source>
</evidence>
<comment type="caution">
    <text evidence="2">The sequence shown here is derived from an EMBL/GenBank/DDBJ whole genome shotgun (WGS) entry which is preliminary data.</text>
</comment>
<name>A0ABT9ZH81_9BACI</name>
<feature type="transmembrane region" description="Helical" evidence="1">
    <location>
        <begin position="185"/>
        <end position="206"/>
    </location>
</feature>
<proteinExistence type="predicted"/>
<accession>A0ABT9ZH81</accession>
<keyword evidence="3" id="KW-1185">Reference proteome</keyword>
<keyword evidence="1" id="KW-0812">Transmembrane</keyword>
<dbReference type="NCBIfam" id="NF038065">
    <property type="entry name" value="Pr6Pr"/>
    <property type="match status" value="1"/>
</dbReference>
<dbReference type="Proteomes" id="UP001234495">
    <property type="component" value="Unassembled WGS sequence"/>
</dbReference>
<protein>
    <recommendedName>
        <fullName evidence="4">Pr6Pr family membrane protein</fullName>
    </recommendedName>
</protein>
<feature type="transmembrane region" description="Helical" evidence="1">
    <location>
        <begin position="46"/>
        <end position="65"/>
    </location>
</feature>
<evidence type="ECO:0000313" key="2">
    <source>
        <dbReference type="EMBL" id="MDQ0231640.1"/>
    </source>
</evidence>
<feature type="transmembrane region" description="Helical" evidence="1">
    <location>
        <begin position="140"/>
        <end position="160"/>
    </location>
</feature>
<keyword evidence="1" id="KW-0472">Membrane</keyword>
<evidence type="ECO:0008006" key="4">
    <source>
        <dbReference type="Google" id="ProtNLM"/>
    </source>
</evidence>
<gene>
    <name evidence="2" type="ORF">J2S19_002924</name>
</gene>
<sequence length="229" mass="26892">MPKRNKHTFIRKMKTIFHLFIFLIGFISVILHIIYSPNPLASTTKFTIHANLIVSFSFLISFITSFSKKDEFPFLDFLKNCSIIYMSVGILTYHFLLASGGEYSGVRIITNYTLHYLIPMLTFFNWIVFETKKRYKYISILTWIIYPVLYCFVSLLRGAFDGFYPYFFLNPNGKLPVGVGNYGNVTLFIISFTVVFIMLGLILVTLNRLYLYFKNKYYIHLNQDKNRVV</sequence>